<accession>A0A1I4HUV6</accession>
<dbReference type="RefSeq" id="WP_090933056.1">
    <property type="nucleotide sequence ID" value="NZ_FOTS01000005.1"/>
</dbReference>
<dbReference type="Pfam" id="PF00483">
    <property type="entry name" value="NTP_transferase"/>
    <property type="match status" value="1"/>
</dbReference>
<organism evidence="3 4">
    <name type="scientific">Pelosinus propionicus DSM 13327</name>
    <dbReference type="NCBI Taxonomy" id="1123291"/>
    <lineage>
        <taxon>Bacteria</taxon>
        <taxon>Bacillati</taxon>
        <taxon>Bacillota</taxon>
        <taxon>Negativicutes</taxon>
        <taxon>Selenomonadales</taxon>
        <taxon>Sporomusaceae</taxon>
        <taxon>Pelosinus</taxon>
    </lineage>
</organism>
<dbReference type="PROSITE" id="PS51371">
    <property type="entry name" value="CBS"/>
    <property type="match status" value="2"/>
</dbReference>
<protein>
    <submittedName>
        <fullName evidence="3">CBS domain-containing protein</fullName>
    </submittedName>
</protein>
<dbReference type="Pfam" id="PF00571">
    <property type="entry name" value="CBS"/>
    <property type="match status" value="2"/>
</dbReference>
<feature type="domain" description="CBS" evidence="2">
    <location>
        <begin position="66"/>
        <end position="123"/>
    </location>
</feature>
<dbReference type="SUPFAM" id="SSF53448">
    <property type="entry name" value="Nucleotide-diphospho-sugar transferases"/>
    <property type="match status" value="1"/>
</dbReference>
<dbReference type="CDD" id="cd04607">
    <property type="entry name" value="CBS_pair_NTP_transferase_assoc"/>
    <property type="match status" value="1"/>
</dbReference>
<dbReference type="Gene3D" id="3.90.550.10">
    <property type="entry name" value="Spore Coat Polysaccharide Biosynthesis Protein SpsA, Chain A"/>
    <property type="match status" value="1"/>
</dbReference>
<proteinExistence type="predicted"/>
<gene>
    <name evidence="3" type="ORF">SAMN04490355_100541</name>
</gene>
<dbReference type="Gene3D" id="3.10.580.10">
    <property type="entry name" value="CBS-domain"/>
    <property type="match status" value="1"/>
</dbReference>
<dbReference type="EMBL" id="FOTS01000005">
    <property type="protein sequence ID" value="SFL45533.1"/>
    <property type="molecule type" value="Genomic_DNA"/>
</dbReference>
<name>A0A1I4HUV6_9FIRM</name>
<feature type="domain" description="CBS" evidence="2">
    <location>
        <begin position="1"/>
        <end position="59"/>
    </location>
</feature>
<keyword evidence="4" id="KW-1185">Reference proteome</keyword>
<sequence>MNEWKQILIKQDVTIHDTLRIIDSSAMQIALVVDEENRLLGTVTDGDIRRGILKGIHLEDPVKNIMNPHPTVAKSYERRDIVLAVMKLKRLNHIPVLDDDGRVINVETLQDLLQTDVKENIVVLMAGGLGTRLRPLTNECPKPLLKVGGKPVLETILENFMEYGFRKFYLSVNYKADMIKEYFGDGSRWGIEIHYIYEDKQLGTAGALSLLPEETEQPILVMNGDLLTKVNFQQLLDFHSVHQAQATMCVREYQFQVPYGVVKLEQNRLTGIDEKPVQRFFVNAGIYVLDPKVLRLIPKNEFFDMPTLFKNIFDQDGETTAFPIREYWMDIGQVNDYERANIEFEEVFG</sequence>
<dbReference type="InterPro" id="IPR050486">
    <property type="entry name" value="Mannose-1P_guanyltransferase"/>
</dbReference>
<dbReference type="InterPro" id="IPR005835">
    <property type="entry name" value="NTP_transferase_dom"/>
</dbReference>
<dbReference type="InterPro" id="IPR000644">
    <property type="entry name" value="CBS_dom"/>
</dbReference>
<evidence type="ECO:0000313" key="3">
    <source>
        <dbReference type="EMBL" id="SFL45533.1"/>
    </source>
</evidence>
<dbReference type="AlphaFoldDB" id="A0A1I4HUV6"/>
<evidence type="ECO:0000259" key="2">
    <source>
        <dbReference type="PROSITE" id="PS51371"/>
    </source>
</evidence>
<reference evidence="4" key="1">
    <citation type="submission" date="2016-10" db="EMBL/GenBank/DDBJ databases">
        <authorList>
            <person name="Varghese N."/>
            <person name="Submissions S."/>
        </authorList>
    </citation>
    <scope>NUCLEOTIDE SEQUENCE [LARGE SCALE GENOMIC DNA]</scope>
    <source>
        <strain evidence="4">DSM 13327</strain>
    </source>
</reference>
<dbReference type="PANTHER" id="PTHR22572">
    <property type="entry name" value="SUGAR-1-PHOSPHATE GUANYL TRANSFERASE"/>
    <property type="match status" value="1"/>
</dbReference>
<evidence type="ECO:0000256" key="1">
    <source>
        <dbReference type="PROSITE-ProRule" id="PRU00703"/>
    </source>
</evidence>
<evidence type="ECO:0000313" key="4">
    <source>
        <dbReference type="Proteomes" id="UP000199520"/>
    </source>
</evidence>
<dbReference type="CDD" id="cd06426">
    <property type="entry name" value="NTP_transferase_like_2"/>
    <property type="match status" value="1"/>
</dbReference>
<dbReference type="STRING" id="1123291.SAMN04490355_100541"/>
<dbReference type="Proteomes" id="UP000199520">
    <property type="component" value="Unassembled WGS sequence"/>
</dbReference>
<dbReference type="InterPro" id="IPR046342">
    <property type="entry name" value="CBS_dom_sf"/>
</dbReference>
<dbReference type="OrthoDB" id="9801899at2"/>
<keyword evidence="1" id="KW-0129">CBS domain</keyword>
<dbReference type="InterPro" id="IPR029044">
    <property type="entry name" value="Nucleotide-diphossugar_trans"/>
</dbReference>